<dbReference type="Pfam" id="PF26079">
    <property type="entry name" value="Baseplate_J_C"/>
    <property type="match status" value="1"/>
</dbReference>
<reference evidence="3 4" key="1">
    <citation type="submission" date="2019-07" db="EMBL/GenBank/DDBJ databases">
        <title>Whole genome shotgun sequence of Asaia bogorensis NBRC 16594.</title>
        <authorList>
            <person name="Hosoyama A."/>
            <person name="Uohara A."/>
            <person name="Ohji S."/>
            <person name="Ichikawa N."/>
        </authorList>
    </citation>
    <scope>NUCLEOTIDE SEQUENCE [LARGE SCALE GENOMIC DNA]</scope>
    <source>
        <strain evidence="3 4">NBRC 16594</strain>
    </source>
</reference>
<dbReference type="PANTHER" id="PTHR37829:SF3">
    <property type="entry name" value="PROTEIN JAYE-RELATED"/>
    <property type="match status" value="1"/>
</dbReference>
<evidence type="ECO:0000259" key="2">
    <source>
        <dbReference type="Pfam" id="PF26079"/>
    </source>
</evidence>
<dbReference type="RefSeq" id="WP_062164704.1">
    <property type="nucleotide sequence ID" value="NZ_AP014690.1"/>
</dbReference>
<keyword evidence="4" id="KW-1185">Reference proteome</keyword>
<dbReference type="KEGG" id="abg:Asbog_01570"/>
<organism evidence="3 4">
    <name type="scientific">Asaia bogorensis NBRC 16594</name>
    <dbReference type="NCBI Taxonomy" id="1231624"/>
    <lineage>
        <taxon>Bacteria</taxon>
        <taxon>Pseudomonadati</taxon>
        <taxon>Pseudomonadota</taxon>
        <taxon>Alphaproteobacteria</taxon>
        <taxon>Acetobacterales</taxon>
        <taxon>Acetobacteraceae</taxon>
        <taxon>Asaia</taxon>
    </lineage>
</organism>
<evidence type="ECO:0000313" key="3">
    <source>
        <dbReference type="EMBL" id="GEL54313.1"/>
    </source>
</evidence>
<dbReference type="EMBL" id="BJVS01000007">
    <property type="protein sequence ID" value="GEL54313.1"/>
    <property type="molecule type" value="Genomic_DNA"/>
</dbReference>
<dbReference type="AlphaFoldDB" id="A0AAN4U3B1"/>
<dbReference type="Proteomes" id="UP000321287">
    <property type="component" value="Unassembled WGS sequence"/>
</dbReference>
<protein>
    <recommendedName>
        <fullName evidence="5">Baseplate protein J-like domain-containing protein</fullName>
    </recommendedName>
</protein>
<accession>A0AAN4U3B1</accession>
<dbReference type="Pfam" id="PF04865">
    <property type="entry name" value="Baseplate_J"/>
    <property type="match status" value="1"/>
</dbReference>
<proteinExistence type="predicted"/>
<comment type="caution">
    <text evidence="3">The sequence shown here is derived from an EMBL/GenBank/DDBJ whole genome shotgun (WGS) entry which is preliminary data.</text>
</comment>
<gene>
    <name evidence="3" type="ORF">ABO01nite_23200</name>
</gene>
<evidence type="ECO:0000259" key="1">
    <source>
        <dbReference type="Pfam" id="PF04865"/>
    </source>
</evidence>
<feature type="domain" description="Baseplate J-like C-terminal" evidence="2">
    <location>
        <begin position="291"/>
        <end position="373"/>
    </location>
</feature>
<sequence>MALSLRSFTTTVSTAVTAAQGAASSLLDLSVGTPGRAILEAASGMGLWLQSVALQILTRNRLSTSEGADIDSFIADFGLTREPGVAATGNILFSSFSPATASATIPVGALVLTISNISYAVVADSTNAAWNNAADGYIRPAGVQSLTLPVQCTQTGTAGNASAGAICLLGTAVSGIDTVTNPAAFTNGGDGQTDAAVRAGFVTWLNSLNRATLAAIEGAVEAIATNIMVQGVENADTAGNFLPGNIVLYVDDGSGAVSDASIAQAYAVANEYRASPVSIQVVRPSVSTPTVSMTLTLAPNSNASSVQALITAAISGYFNALDIGQGAVYSRLSVLSYGASSSVVSISNLLLNGRTSDITGQTGVAIRAGSVTYG</sequence>
<name>A0AAN4U3B1_9PROT</name>
<evidence type="ECO:0008006" key="5">
    <source>
        <dbReference type="Google" id="ProtNLM"/>
    </source>
</evidence>
<dbReference type="InterPro" id="IPR058530">
    <property type="entry name" value="Baseplate_J-like_C"/>
</dbReference>
<evidence type="ECO:0000313" key="4">
    <source>
        <dbReference type="Proteomes" id="UP000321287"/>
    </source>
</evidence>
<dbReference type="GeneID" id="78226610"/>
<dbReference type="InterPro" id="IPR006949">
    <property type="entry name" value="Barrel_Baseplate_J-like"/>
</dbReference>
<feature type="domain" description="Baseplate protein J-like barrel" evidence="1">
    <location>
        <begin position="96"/>
        <end position="188"/>
    </location>
</feature>
<dbReference type="InterPro" id="IPR052399">
    <property type="entry name" value="Phage_Baseplate_Assmbl_Protein"/>
</dbReference>
<dbReference type="PANTHER" id="PTHR37829">
    <property type="entry name" value="PHAGE-LIKE ELEMENT PBSX PROTEIN XKDT"/>
    <property type="match status" value="1"/>
</dbReference>